<evidence type="ECO:0000313" key="4">
    <source>
        <dbReference type="EMBL" id="ROV61559.1"/>
    </source>
</evidence>
<dbReference type="InterPro" id="IPR021244">
    <property type="entry name" value="DUF2802"/>
</dbReference>
<keyword evidence="3" id="KW-1133">Transmembrane helix</keyword>
<evidence type="ECO:0000256" key="3">
    <source>
        <dbReference type="SAM" id="Phobius"/>
    </source>
</evidence>
<dbReference type="RefSeq" id="WP_123780790.1">
    <property type="nucleotide sequence ID" value="NZ_RKIK01000007.1"/>
</dbReference>
<dbReference type="AlphaFoldDB" id="A0A3N3E4P0"/>
<dbReference type="Pfam" id="PF10975">
    <property type="entry name" value="DUF2802"/>
    <property type="match status" value="1"/>
</dbReference>
<keyword evidence="3" id="KW-0472">Membrane</keyword>
<keyword evidence="3" id="KW-0812">Transmembrane</keyword>
<comment type="caution">
    <text evidence="4">The sequence shown here is derived from an EMBL/GenBank/DDBJ whole genome shotgun (WGS) entry which is preliminary data.</text>
</comment>
<feature type="region of interest" description="Disordered" evidence="2">
    <location>
        <begin position="141"/>
        <end position="160"/>
    </location>
</feature>
<dbReference type="Proteomes" id="UP000278792">
    <property type="component" value="Unassembled WGS sequence"/>
</dbReference>
<organism evidence="4 5">
    <name type="scientific">Vibrio ponticus</name>
    <dbReference type="NCBI Taxonomy" id="265668"/>
    <lineage>
        <taxon>Bacteria</taxon>
        <taxon>Pseudomonadati</taxon>
        <taxon>Pseudomonadota</taxon>
        <taxon>Gammaproteobacteria</taxon>
        <taxon>Vibrionales</taxon>
        <taxon>Vibrionaceae</taxon>
        <taxon>Vibrio</taxon>
    </lineage>
</organism>
<reference evidence="4 5" key="1">
    <citation type="submission" date="2018-11" db="EMBL/GenBank/DDBJ databases">
        <title>Vibrio ponticus strain CAIM 1751 pathogenic for the snapper Lutjanus guttatus.</title>
        <authorList>
            <person name="Soto-Rodriguez S."/>
            <person name="Lozano-Olvera R."/>
            <person name="Gomez-Gil B."/>
        </authorList>
    </citation>
    <scope>NUCLEOTIDE SEQUENCE [LARGE SCALE GENOMIC DNA]</scope>
    <source>
        <strain evidence="4 5">CAIM 1751</strain>
    </source>
</reference>
<dbReference type="EMBL" id="RKIK01000007">
    <property type="protein sequence ID" value="ROV61559.1"/>
    <property type="molecule type" value="Genomic_DNA"/>
</dbReference>
<accession>A0A3N3E4P0</accession>
<feature type="transmembrane region" description="Helical" evidence="3">
    <location>
        <begin position="6"/>
        <end position="28"/>
    </location>
</feature>
<evidence type="ECO:0000313" key="5">
    <source>
        <dbReference type="Proteomes" id="UP000278792"/>
    </source>
</evidence>
<evidence type="ECO:0000256" key="1">
    <source>
        <dbReference type="SAM" id="Coils"/>
    </source>
</evidence>
<feature type="coiled-coil region" evidence="1">
    <location>
        <begin position="38"/>
        <end position="93"/>
    </location>
</feature>
<keyword evidence="1" id="KW-0175">Coiled coil</keyword>
<proteinExistence type="predicted"/>
<protein>
    <submittedName>
        <fullName evidence="4">DUF2802 domain-containing protein</fullName>
    </submittedName>
</protein>
<feature type="compositionally biased region" description="Basic and acidic residues" evidence="2">
    <location>
        <begin position="141"/>
        <end position="154"/>
    </location>
</feature>
<gene>
    <name evidence="4" type="ORF">EGH82_04165</name>
</gene>
<evidence type="ECO:0000256" key="2">
    <source>
        <dbReference type="SAM" id="MobiDB-lite"/>
    </source>
</evidence>
<sequence>MDTSVMFNAPVLAGAVAFLVLVLLIGLLRLRVAQRKAAEQAQQRHRHLDRELQKTNKQLLEVRSVVVGLGQRVSEQEDIIQHLLERIKDLEQADGDGRLYSRATKMVQLGADLNELIQECELPKAEAELMMSLQNKLAGREKIPPLEGMPEQHVERRRRN</sequence>
<name>A0A3N3E4P0_9VIBR</name>